<feature type="transmembrane region" description="Helical" evidence="1">
    <location>
        <begin position="353"/>
        <end position="373"/>
    </location>
</feature>
<dbReference type="AlphaFoldDB" id="L0I979"/>
<keyword evidence="1" id="KW-0472">Membrane</keyword>
<dbReference type="Gene3D" id="2.60.40.10">
    <property type="entry name" value="Immunoglobulins"/>
    <property type="match status" value="1"/>
</dbReference>
<accession>L0I979</accession>
<dbReference type="KEGG" id="hru:Halru_0637"/>
<gene>
    <name evidence="2" type="ordered locus">Halru_0637</name>
</gene>
<protein>
    <recommendedName>
        <fullName evidence="4">CARDB domain-containing protein</fullName>
    </recommendedName>
</protein>
<proteinExistence type="predicted"/>
<evidence type="ECO:0000313" key="3">
    <source>
        <dbReference type="Proteomes" id="UP000010846"/>
    </source>
</evidence>
<sequence>MIRINRTTLAVVGLALVTIGLSVFAVGTPIADAATEPPAPTADAAGVQPQVSDNLSLAAYNDGTYSVKQGDRCIPITPLGDGYQTAEEYYDYRHPETNPSSYMYSSHGTTNLQEGDTSRLFLHDGGDGLNLGIVHGELEGTGDGGGVTFVFTGLPDGEWAVKDDQYDLDLVNGSGTNDDVWDSRNDASRVSWTWADGRTDGGMYTGLGDDFSIEISPSFNDAADLQLNDGEITDWQVVSGDDRDPQTASLDMTESIELRSGGCTAVTALDVEDATSDSVTINATVTNQGDAEETVTVPLALDGEVVDEHELTVAPNGVVTFNASVATDGAETVSVGGASASIEPDDGGFASRLPGFGVPVALTALVFVLALGARRRR</sequence>
<keyword evidence="3" id="KW-1185">Reference proteome</keyword>
<dbReference type="eggNOG" id="arCOG03256">
    <property type="taxonomic scope" value="Archaea"/>
</dbReference>
<evidence type="ECO:0000313" key="2">
    <source>
        <dbReference type="EMBL" id="AGB15264.1"/>
    </source>
</evidence>
<keyword evidence="1" id="KW-1133">Transmembrane helix</keyword>
<evidence type="ECO:0008006" key="4">
    <source>
        <dbReference type="Google" id="ProtNLM"/>
    </source>
</evidence>
<evidence type="ECO:0000256" key="1">
    <source>
        <dbReference type="SAM" id="Phobius"/>
    </source>
</evidence>
<dbReference type="Proteomes" id="UP000010846">
    <property type="component" value="Chromosome"/>
</dbReference>
<dbReference type="InterPro" id="IPR013783">
    <property type="entry name" value="Ig-like_fold"/>
</dbReference>
<dbReference type="RefSeq" id="WP_015299944.1">
    <property type="nucleotide sequence ID" value="NC_019964.1"/>
</dbReference>
<reference evidence="2" key="1">
    <citation type="submission" date="2011-09" db="EMBL/GenBank/DDBJ databases">
        <title>Complete sequence of Halovivax ruber XH-70.</title>
        <authorList>
            <consortium name="US DOE Joint Genome Institute"/>
            <person name="Lucas S."/>
            <person name="Han J."/>
            <person name="Lapidus A."/>
            <person name="Cheng J.-F."/>
            <person name="Goodwin L."/>
            <person name="Pitluck S."/>
            <person name="Peters L."/>
            <person name="Mikhailova N."/>
            <person name="Davenport K."/>
            <person name="Detter J.C."/>
            <person name="Han C."/>
            <person name="Tapia R."/>
            <person name="Land M."/>
            <person name="Hauser L."/>
            <person name="Kyrpides N."/>
            <person name="Ivanova N."/>
            <person name="Pagani I."/>
            <person name="Sproer C."/>
            <person name="Anderson I."/>
            <person name="Woyke T."/>
        </authorList>
    </citation>
    <scope>NUCLEOTIDE SEQUENCE</scope>
    <source>
        <strain evidence="2">XH-70</strain>
    </source>
</reference>
<name>L0I979_HALRX</name>
<dbReference type="HOGENOM" id="CLU_732830_0_0_2"/>
<dbReference type="OrthoDB" id="103676at2157"/>
<dbReference type="EMBL" id="CP003050">
    <property type="protein sequence ID" value="AGB15264.1"/>
    <property type="molecule type" value="Genomic_DNA"/>
</dbReference>
<organism evidence="2 3">
    <name type="scientific">Halovivax ruber (strain DSM 18193 / JCM 13892 / XH-70)</name>
    <dbReference type="NCBI Taxonomy" id="797302"/>
    <lineage>
        <taxon>Archaea</taxon>
        <taxon>Methanobacteriati</taxon>
        <taxon>Methanobacteriota</taxon>
        <taxon>Stenosarchaea group</taxon>
        <taxon>Halobacteria</taxon>
        <taxon>Halobacteriales</taxon>
        <taxon>Natrialbaceae</taxon>
        <taxon>Halovivax</taxon>
    </lineage>
</organism>
<dbReference type="GeneID" id="14375944"/>
<keyword evidence="1" id="KW-0812">Transmembrane</keyword>